<dbReference type="EMBL" id="CABDUW010000509">
    <property type="protein sequence ID" value="VTJ70496.1"/>
    <property type="molecule type" value="Genomic_DNA"/>
</dbReference>
<dbReference type="Gene3D" id="6.20.250.70">
    <property type="match status" value="1"/>
</dbReference>
<comment type="similarity">
    <text evidence="5">Belongs to the eukaryotic RPA34 RNA polymerase subunit family.</text>
</comment>
<dbReference type="GO" id="GO:0006360">
    <property type="term" value="P:transcription by RNA polymerase I"/>
    <property type="evidence" value="ECO:0007669"/>
    <property type="project" value="InterPro"/>
</dbReference>
<feature type="region of interest" description="Disordered" evidence="11">
    <location>
        <begin position="244"/>
        <end position="531"/>
    </location>
</feature>
<dbReference type="Proteomes" id="UP000662637">
    <property type="component" value="Unassembled WGS sequence"/>
</dbReference>
<dbReference type="AlphaFoldDB" id="A0A5E4BML3"/>
<evidence type="ECO:0000256" key="11">
    <source>
        <dbReference type="SAM" id="MobiDB-lite"/>
    </source>
</evidence>
<evidence type="ECO:0000256" key="2">
    <source>
        <dbReference type="ARBA" id="ARBA00022553"/>
    </source>
</evidence>
<dbReference type="GO" id="GO:0009303">
    <property type="term" value="P:rRNA transcription"/>
    <property type="evidence" value="ECO:0007669"/>
    <property type="project" value="UniProtKB-ARBA"/>
</dbReference>
<dbReference type="Proteomes" id="UP000335636">
    <property type="component" value="Unassembled WGS sequence"/>
</dbReference>
<accession>A0A5E4BML3</accession>
<evidence type="ECO:0000256" key="4">
    <source>
        <dbReference type="ARBA" id="ARBA00023242"/>
    </source>
</evidence>
<dbReference type="FunFam" id="6.20.250.70:FF:000001">
    <property type="entry name" value="DNA-directed RNA polymerase I subunit RPA34"/>
    <property type="match status" value="1"/>
</dbReference>
<reference evidence="12" key="2">
    <citation type="submission" date="2020-08" db="EMBL/GenBank/DDBJ databases">
        <authorList>
            <person name="Shumante A."/>
            <person name="Zimin A.V."/>
            <person name="Puiu D."/>
            <person name="Salzberg S.L."/>
        </authorList>
    </citation>
    <scope>NUCLEOTIDE SEQUENCE</scope>
    <source>
        <strain evidence="12">WC2-LM</strain>
        <tissue evidence="12">Liver</tissue>
    </source>
</reference>
<comment type="subunit">
    <text evidence="6">Component of the RNA polymerase I (Pol I) complex consisting of 13 subunits: a ten-subunit catalytic core composed of POLR1A/RPA1, POLR1B/RPA2, POLR1C/RPAC1, POLR1D/RPAC2, POLR1H/RPA12, POLR2E/RPABC1, POLR2F/RPABC2, POLR2H/RPABC3, POLR2K/RPABC4 and POLR2L/RPABC5; a mobile stalk subunit POLR1F/RPA43 protruding from the core and additional subunits homologous to general transcription factors POLR1E/RPA49 and POLR1G/RPA34. Forms a heterodimer with POLR1E/RPA49. Part of Pol I pre-initiation complex (PIC), in which Pol I core assembles with RRN3 and promoter-bound UTBF and SL1/TIF-IB complex. Interacts with TAF1A thereby associates with the SL1/TIF-IB complex. Interacts with UBTF. Interacts with POLR1E/PRAF1 through its N-terminal region.</text>
</comment>
<comment type="subcellular location">
    <subcellularLocation>
        <location evidence="1">Nucleus</location>
        <location evidence="1">Nucleolus</location>
    </subcellularLocation>
</comment>
<name>A0A5E4BML3_MARMO</name>
<dbReference type="GO" id="GO:0005736">
    <property type="term" value="C:RNA polymerase I complex"/>
    <property type="evidence" value="ECO:0007669"/>
    <property type="project" value="TreeGrafter"/>
</dbReference>
<dbReference type="PANTHER" id="PTHR15484">
    <property type="entry name" value="DNA-DIRECTED RNA POLYMERASE I SUBUNIT RPA34"/>
    <property type="match status" value="1"/>
</dbReference>
<reference evidence="13 14" key="1">
    <citation type="submission" date="2019-04" db="EMBL/GenBank/DDBJ databases">
        <authorList>
            <person name="Alioto T."/>
            <person name="Alioto T."/>
        </authorList>
    </citation>
    <scope>NUCLEOTIDE SEQUENCE [LARGE SCALE GENOMIC DNA]</scope>
</reference>
<evidence type="ECO:0000256" key="10">
    <source>
        <dbReference type="ARBA" id="ARBA00083122"/>
    </source>
</evidence>
<evidence type="ECO:0000313" key="14">
    <source>
        <dbReference type="Proteomes" id="UP000335636"/>
    </source>
</evidence>
<dbReference type="Pfam" id="PF08208">
    <property type="entry name" value="RNA_polI_A34"/>
    <property type="match status" value="1"/>
</dbReference>
<evidence type="ECO:0000256" key="8">
    <source>
        <dbReference type="ARBA" id="ARBA00077335"/>
    </source>
</evidence>
<evidence type="ECO:0000313" key="12">
    <source>
        <dbReference type="EMBL" id="KAF7472906.1"/>
    </source>
</evidence>
<dbReference type="PANTHER" id="PTHR15484:SF8">
    <property type="entry name" value="DNA-DIRECTED RNA POLYMERASE I SUBUNIT RPA34"/>
    <property type="match status" value="1"/>
</dbReference>
<evidence type="ECO:0000256" key="7">
    <source>
        <dbReference type="ARBA" id="ARBA00073463"/>
    </source>
</evidence>
<organism evidence="13 14">
    <name type="scientific">Marmota monax</name>
    <name type="common">Woodchuck</name>
    <dbReference type="NCBI Taxonomy" id="9995"/>
    <lineage>
        <taxon>Eukaryota</taxon>
        <taxon>Metazoa</taxon>
        <taxon>Chordata</taxon>
        <taxon>Craniata</taxon>
        <taxon>Vertebrata</taxon>
        <taxon>Euteleostomi</taxon>
        <taxon>Mammalia</taxon>
        <taxon>Eutheria</taxon>
        <taxon>Euarchontoglires</taxon>
        <taxon>Glires</taxon>
        <taxon>Rodentia</taxon>
        <taxon>Sciuromorpha</taxon>
        <taxon>Sciuridae</taxon>
        <taxon>Xerinae</taxon>
        <taxon>Marmotini</taxon>
        <taxon>Marmota</taxon>
    </lineage>
</organism>
<proteinExistence type="inferred from homology"/>
<evidence type="ECO:0000256" key="5">
    <source>
        <dbReference type="ARBA" id="ARBA00061467"/>
    </source>
</evidence>
<keyword evidence="2" id="KW-0597">Phosphoprotein</keyword>
<evidence type="ECO:0000256" key="3">
    <source>
        <dbReference type="ARBA" id="ARBA00022990"/>
    </source>
</evidence>
<evidence type="ECO:0000256" key="9">
    <source>
        <dbReference type="ARBA" id="ARBA00079154"/>
    </source>
</evidence>
<keyword evidence="14" id="KW-1185">Reference proteome</keyword>
<evidence type="ECO:0000256" key="6">
    <source>
        <dbReference type="ARBA" id="ARBA00063634"/>
    </source>
</evidence>
<keyword evidence="3" id="KW-0007">Acetylation</keyword>
<evidence type="ECO:0000313" key="13">
    <source>
        <dbReference type="EMBL" id="VTJ70496.1"/>
    </source>
</evidence>
<feature type="compositionally biased region" description="Low complexity" evidence="11">
    <location>
        <begin position="353"/>
        <end position="362"/>
    </location>
</feature>
<dbReference type="GO" id="GO:0003723">
    <property type="term" value="F:RNA binding"/>
    <property type="evidence" value="ECO:0007669"/>
    <property type="project" value="TreeGrafter"/>
</dbReference>
<dbReference type="InterPro" id="IPR013240">
    <property type="entry name" value="DNA-dir_RNA_pol1_su_RPA34"/>
</dbReference>
<keyword evidence="4" id="KW-0539">Nucleus</keyword>
<feature type="compositionally biased region" description="Low complexity" evidence="11">
    <location>
        <begin position="248"/>
        <end position="259"/>
    </location>
</feature>
<evidence type="ECO:0000256" key="1">
    <source>
        <dbReference type="ARBA" id="ARBA00004604"/>
    </source>
</evidence>
<gene>
    <name evidence="12" type="ORF">GHT09_016317</name>
    <name evidence="13" type="ORF">MONAX_5E032039</name>
</gene>
<sequence>MDWWAPFRIGCRQIPVSSLPAGAARFSCPPDYTAIPPASEPRFSLEELSGPDTQLWLIQAPANFAPECLNGRLVPLSGSQTVKGKLAGQRLRYQVLSSSGPRAGEATLLAPSAHAGGGLTCAPTPQGSLRIFESPQKSLSGTPLQPIPMNPPPQIPPGLRPRFCAFGGQPPVTGPGSTLALKPPVLGKRKKKKQMPEAEASREAVNGYEALEVDPTLRSLKVDVGKKKKKKLPTEVAEPAMIEPTAELLGPLGVLVPPTTKKRKKPKGAEAVDPQVGVPEPEGQMAEPELAVKTEPPEEAAPSPGRKRKRKKEAGVELVEGTVAEPQPQVKVELQEEAVPLPPKKKKKEKRQSAGAESGAEAGEPERPPLVLCPQKAEPELPGDDDRPQAEAALVSSKKRKKKEKWQSVMLEPATEVAESELPGDLEPQVAPASTKKKKREKGHKMTEPETEMTEPPWGTVEPEVSAAPGLTWKKPRGQEGGEMPEGVPQEEIPGPLLNLEPREAAPTGPEKKKKHKRKPQQEPVALPQGN</sequence>
<feature type="region of interest" description="Disordered" evidence="11">
    <location>
        <begin position="171"/>
        <end position="203"/>
    </location>
</feature>
<protein>
    <recommendedName>
        <fullName evidence="7">DNA-directed RNA polymerase I subunit RPA34</fullName>
    </recommendedName>
    <alternativeName>
        <fullName evidence="9">A34.5</fullName>
    </alternativeName>
    <alternativeName>
        <fullName evidence="10">DNA-directed RNA polymerase I subunit G</fullName>
    </alternativeName>
    <alternativeName>
        <fullName evidence="8">RNA polymerase I-associated factor PAF49</fullName>
    </alternativeName>
</protein>
<dbReference type="EMBL" id="WJEC01006480">
    <property type="protein sequence ID" value="KAF7472906.1"/>
    <property type="molecule type" value="Genomic_DNA"/>
</dbReference>